<reference evidence="2 3" key="1">
    <citation type="submission" date="2019-12" db="EMBL/GenBank/DDBJ databases">
        <title>A genome sequence resource for the geographically widespread anthracnose pathogen Colletotrichum asianum.</title>
        <authorList>
            <person name="Meng Y."/>
        </authorList>
    </citation>
    <scope>NUCLEOTIDE SEQUENCE [LARGE SCALE GENOMIC DNA]</scope>
    <source>
        <strain evidence="2 3">ICMP 18580</strain>
    </source>
</reference>
<keyword evidence="1" id="KW-0812">Transmembrane</keyword>
<dbReference type="AlphaFoldDB" id="A0A8H3W8E2"/>
<sequence>MKQEVFINRLSTWVYTDISNYANRPDIVAWLKKKYPIVHDEDEDRFIQDFEIETLATGNHRVWASEKIPDAEIPWKGMGFEELSSGDVDESEDATSSAVLAWDLRTFTPARINASQYQEDWELQASLSKLKDTNAKTTRDLVIIPQWHSRSSLAISPKGLDILLEELSAFPGLQQLLENFVPDGSDFYMDRSGACFNERSCADHAVKKFESCALLKFVEMNEREPDAPKDDLGRLQNEVLRWSVRQQGVYHMHEVRDEIARNLTVLINPSGQLWSLVRQTYQGKEEVSEEKNDWATMPILAFKSLITNWSSYISCLHRVVQQMRQNVAATNPHRPIIGEANTHSLHTALAVMERLQTASHVLENNIATMRSMYHEVNTRPFLKQDESYVSEKDKLLECVENVARDLEFQRSHVRVTITKLDSVTTMVRDLVNLRNTYTTEALTAKTVIEAHTMKVIALLTLCFLPPTFVAGFLDMGYIDIKSEKGLMRLDFEPGLWLYLAVSLPLVIVIMSAYLVWDRRNMRKAVRQDILV</sequence>
<keyword evidence="3" id="KW-1185">Reference proteome</keyword>
<evidence type="ECO:0000256" key="1">
    <source>
        <dbReference type="SAM" id="Phobius"/>
    </source>
</evidence>
<gene>
    <name evidence="2" type="ORF">GQ607_010277</name>
</gene>
<evidence type="ECO:0000313" key="2">
    <source>
        <dbReference type="EMBL" id="KAF0322399.1"/>
    </source>
</evidence>
<evidence type="ECO:0000313" key="3">
    <source>
        <dbReference type="Proteomes" id="UP000434172"/>
    </source>
</evidence>
<feature type="transmembrane region" description="Helical" evidence="1">
    <location>
        <begin position="455"/>
        <end position="475"/>
    </location>
</feature>
<accession>A0A8H3W8E2</accession>
<organism evidence="2 3">
    <name type="scientific">Colletotrichum asianum</name>
    <dbReference type="NCBI Taxonomy" id="702518"/>
    <lineage>
        <taxon>Eukaryota</taxon>
        <taxon>Fungi</taxon>
        <taxon>Dikarya</taxon>
        <taxon>Ascomycota</taxon>
        <taxon>Pezizomycotina</taxon>
        <taxon>Sordariomycetes</taxon>
        <taxon>Hypocreomycetidae</taxon>
        <taxon>Glomerellales</taxon>
        <taxon>Glomerellaceae</taxon>
        <taxon>Colletotrichum</taxon>
        <taxon>Colletotrichum gloeosporioides species complex</taxon>
    </lineage>
</organism>
<comment type="caution">
    <text evidence="2">The sequence shown here is derived from an EMBL/GenBank/DDBJ whole genome shotgun (WGS) entry which is preliminary data.</text>
</comment>
<name>A0A8H3W8E2_9PEZI</name>
<keyword evidence="1" id="KW-1133">Transmembrane helix</keyword>
<protein>
    <submittedName>
        <fullName evidence="2">Uncharacterized protein</fullName>
    </submittedName>
</protein>
<dbReference type="EMBL" id="WOWK01000061">
    <property type="protein sequence ID" value="KAF0322399.1"/>
    <property type="molecule type" value="Genomic_DNA"/>
</dbReference>
<dbReference type="OrthoDB" id="5392974at2759"/>
<dbReference type="Proteomes" id="UP000434172">
    <property type="component" value="Unassembled WGS sequence"/>
</dbReference>
<feature type="transmembrane region" description="Helical" evidence="1">
    <location>
        <begin position="495"/>
        <end position="516"/>
    </location>
</feature>
<keyword evidence="1" id="KW-0472">Membrane</keyword>
<dbReference type="Gene3D" id="1.20.58.340">
    <property type="entry name" value="Magnesium transport protein CorA, transmembrane region"/>
    <property type="match status" value="1"/>
</dbReference>
<proteinExistence type="predicted"/>